<dbReference type="Gene3D" id="1.10.30.10">
    <property type="entry name" value="High mobility group box domain"/>
    <property type="match status" value="1"/>
</dbReference>
<evidence type="ECO:0000256" key="1">
    <source>
        <dbReference type="SAM" id="Coils"/>
    </source>
</evidence>
<evidence type="ECO:0000313" key="3">
    <source>
        <dbReference type="EMBL" id="OMO54571.1"/>
    </source>
</evidence>
<name>A0A1R3G935_COCAP</name>
<dbReference type="EMBL" id="AWWV01014932">
    <property type="protein sequence ID" value="OMO54571.1"/>
    <property type="molecule type" value="Genomic_DNA"/>
</dbReference>
<keyword evidence="4" id="KW-1185">Reference proteome</keyword>
<protein>
    <recommendedName>
        <fullName evidence="5">HMG box domain-containing protein</fullName>
    </recommendedName>
</protein>
<feature type="coiled-coil region" evidence="1">
    <location>
        <begin position="147"/>
        <end position="174"/>
    </location>
</feature>
<dbReference type="STRING" id="210143.A0A1R3G935"/>
<dbReference type="PANTHER" id="PTHR46912">
    <property type="entry name" value="HIGH MOBILITY GROUP B PROTEIN 13"/>
    <property type="match status" value="1"/>
</dbReference>
<dbReference type="AlphaFoldDB" id="A0A1R3G935"/>
<feature type="region of interest" description="Disordered" evidence="2">
    <location>
        <begin position="1"/>
        <end position="34"/>
    </location>
</feature>
<evidence type="ECO:0000256" key="2">
    <source>
        <dbReference type="SAM" id="MobiDB-lite"/>
    </source>
</evidence>
<organism evidence="3 4">
    <name type="scientific">Corchorus capsularis</name>
    <name type="common">Jute</name>
    <dbReference type="NCBI Taxonomy" id="210143"/>
    <lineage>
        <taxon>Eukaryota</taxon>
        <taxon>Viridiplantae</taxon>
        <taxon>Streptophyta</taxon>
        <taxon>Embryophyta</taxon>
        <taxon>Tracheophyta</taxon>
        <taxon>Spermatophyta</taxon>
        <taxon>Magnoliopsida</taxon>
        <taxon>eudicotyledons</taxon>
        <taxon>Gunneridae</taxon>
        <taxon>Pentapetalae</taxon>
        <taxon>rosids</taxon>
        <taxon>malvids</taxon>
        <taxon>Malvales</taxon>
        <taxon>Malvaceae</taxon>
        <taxon>Grewioideae</taxon>
        <taxon>Apeibeae</taxon>
        <taxon>Corchorus</taxon>
    </lineage>
</organism>
<sequence>MATKNKEKYMEEMEAYKQNEEEEAESQRKEEEEMMKLQKQEALQLLKKKEKTENIIKKTKGKRQEKKQQNSDPNKPRSLLLPALSCMLPWLQQQNYFASSFLLFSMETKKSDARVTRNKQCYSDCTYFSQMEGGLQELSEEEKNVWNMKAAEAMEAYKKELEEYSKSAAAATADQENQQQ</sequence>
<dbReference type="Proteomes" id="UP000188268">
    <property type="component" value="Unassembled WGS sequence"/>
</dbReference>
<dbReference type="InterPro" id="IPR044601">
    <property type="entry name" value="HMGB6/HMGB13"/>
</dbReference>
<comment type="caution">
    <text evidence="3">The sequence shown here is derived from an EMBL/GenBank/DDBJ whole genome shotgun (WGS) entry which is preliminary data.</text>
</comment>
<gene>
    <name evidence="3" type="ORF">CCACVL1_27742</name>
</gene>
<proteinExistence type="predicted"/>
<evidence type="ECO:0000313" key="4">
    <source>
        <dbReference type="Proteomes" id="UP000188268"/>
    </source>
</evidence>
<accession>A0A1R3G935</accession>
<evidence type="ECO:0008006" key="5">
    <source>
        <dbReference type="Google" id="ProtNLM"/>
    </source>
</evidence>
<reference evidence="3 4" key="1">
    <citation type="submission" date="2013-09" db="EMBL/GenBank/DDBJ databases">
        <title>Corchorus capsularis genome sequencing.</title>
        <authorList>
            <person name="Alam M."/>
            <person name="Haque M.S."/>
            <person name="Islam M.S."/>
            <person name="Emdad E.M."/>
            <person name="Islam M.M."/>
            <person name="Ahmed B."/>
            <person name="Halim A."/>
            <person name="Hossen Q.M.M."/>
            <person name="Hossain M.Z."/>
            <person name="Ahmed R."/>
            <person name="Khan M.M."/>
            <person name="Islam R."/>
            <person name="Rashid M.M."/>
            <person name="Khan S.A."/>
            <person name="Rahman M.S."/>
            <person name="Alam M."/>
        </authorList>
    </citation>
    <scope>NUCLEOTIDE SEQUENCE [LARGE SCALE GENOMIC DNA]</scope>
    <source>
        <strain evidence="4">cv. CVL-1</strain>
        <tissue evidence="3">Whole seedling</tissue>
    </source>
</reference>
<dbReference type="GO" id="GO:0003677">
    <property type="term" value="F:DNA binding"/>
    <property type="evidence" value="ECO:0007669"/>
    <property type="project" value="InterPro"/>
</dbReference>
<dbReference type="InterPro" id="IPR036910">
    <property type="entry name" value="HMG_box_dom_sf"/>
</dbReference>
<feature type="region of interest" description="Disordered" evidence="2">
    <location>
        <begin position="48"/>
        <end position="78"/>
    </location>
</feature>
<dbReference type="SUPFAM" id="SSF47095">
    <property type="entry name" value="HMG-box"/>
    <property type="match status" value="1"/>
</dbReference>
<dbReference type="Gramene" id="OMO54571">
    <property type="protein sequence ID" value="OMO54571"/>
    <property type="gene ID" value="CCACVL1_27742"/>
</dbReference>
<dbReference type="PANTHER" id="PTHR46912:SF1">
    <property type="entry name" value="HIGH MOBILITY GROUP B PROTEIN 13"/>
    <property type="match status" value="1"/>
</dbReference>
<keyword evidence="1" id="KW-0175">Coiled coil</keyword>